<feature type="region of interest" description="Disordered" evidence="1">
    <location>
        <begin position="35"/>
        <end position="148"/>
    </location>
</feature>
<evidence type="ECO:0000256" key="1">
    <source>
        <dbReference type="SAM" id="MobiDB-lite"/>
    </source>
</evidence>
<feature type="compositionally biased region" description="Polar residues" evidence="1">
    <location>
        <begin position="64"/>
        <end position="75"/>
    </location>
</feature>
<dbReference type="PANTHER" id="PTHR17985">
    <property type="entry name" value="SER/THR-RICH PROTEIN T10 IN DGCR REGION"/>
    <property type="match status" value="1"/>
</dbReference>
<evidence type="ECO:0008006" key="4">
    <source>
        <dbReference type="Google" id="ProtNLM"/>
    </source>
</evidence>
<dbReference type="GO" id="GO:0009306">
    <property type="term" value="P:protein secretion"/>
    <property type="evidence" value="ECO:0007669"/>
    <property type="project" value="TreeGrafter"/>
</dbReference>
<organism evidence="2 3">
    <name type="scientific">Zalerion maritima</name>
    <dbReference type="NCBI Taxonomy" id="339359"/>
    <lineage>
        <taxon>Eukaryota</taxon>
        <taxon>Fungi</taxon>
        <taxon>Dikarya</taxon>
        <taxon>Ascomycota</taxon>
        <taxon>Pezizomycotina</taxon>
        <taxon>Sordariomycetes</taxon>
        <taxon>Lulworthiomycetidae</taxon>
        <taxon>Lulworthiales</taxon>
        <taxon>Lulworthiaceae</taxon>
        <taxon>Zalerion</taxon>
    </lineage>
</organism>
<proteinExistence type="predicted"/>
<feature type="compositionally biased region" description="Low complexity" evidence="1">
    <location>
        <begin position="47"/>
        <end position="63"/>
    </location>
</feature>
<gene>
    <name evidence="2" type="ORF">MKZ38_003034</name>
</gene>
<feature type="compositionally biased region" description="Low complexity" evidence="1">
    <location>
        <begin position="120"/>
        <end position="131"/>
    </location>
</feature>
<feature type="compositionally biased region" description="Low complexity" evidence="1">
    <location>
        <begin position="76"/>
        <end position="87"/>
    </location>
</feature>
<keyword evidence="3" id="KW-1185">Reference proteome</keyword>
<evidence type="ECO:0000313" key="3">
    <source>
        <dbReference type="Proteomes" id="UP001201980"/>
    </source>
</evidence>
<name>A0AAD5RN35_9PEZI</name>
<dbReference type="Proteomes" id="UP001201980">
    <property type="component" value="Unassembled WGS sequence"/>
</dbReference>
<reference evidence="2" key="1">
    <citation type="submission" date="2022-07" db="EMBL/GenBank/DDBJ databases">
        <title>Draft genome sequence of Zalerion maritima ATCC 34329, a (micro)plastics degrading marine fungus.</title>
        <authorList>
            <person name="Paco A."/>
            <person name="Goncalves M.F.M."/>
            <person name="Rocha-Santos T.A.P."/>
            <person name="Alves A."/>
        </authorList>
    </citation>
    <scope>NUCLEOTIDE SEQUENCE</scope>
    <source>
        <strain evidence="2">ATCC 34329</strain>
    </source>
</reference>
<dbReference type="EMBL" id="JAKWBI020000196">
    <property type="protein sequence ID" value="KAJ2899477.1"/>
    <property type="molecule type" value="Genomic_DNA"/>
</dbReference>
<protein>
    <recommendedName>
        <fullName evidence="4">DUF833-domain-containing protein</fullName>
    </recommendedName>
</protein>
<dbReference type="Pfam" id="PF05742">
    <property type="entry name" value="TANGO2"/>
    <property type="match status" value="2"/>
</dbReference>
<comment type="caution">
    <text evidence="2">The sequence shown here is derived from an EMBL/GenBank/DDBJ whole genome shotgun (WGS) entry which is preliminary data.</text>
</comment>
<dbReference type="GO" id="GO:0007030">
    <property type="term" value="P:Golgi organization"/>
    <property type="evidence" value="ECO:0007669"/>
    <property type="project" value="TreeGrafter"/>
</dbReference>
<dbReference type="PANTHER" id="PTHR17985:SF8">
    <property type="entry name" value="TRANSPORT AND GOLGI ORGANIZATION PROTEIN 2 HOMOLOG"/>
    <property type="match status" value="1"/>
</dbReference>
<dbReference type="InterPro" id="IPR008551">
    <property type="entry name" value="TANGO2"/>
</dbReference>
<sequence>MCIVLLTTAHPDYALIMIDNRDEFILRPTSRPHWWKTLPKPVATGPPVSLSTPSSASASTFVSEANSTAPSSSVNSAAPTPLSSSPARETFDYHHSPQPQGPSPLSNVALPRELDIPKVNASSNGSDASANGDEKPEPKTISVLSSRDLQRAERGTWLGITKGGNFAVLTNYREMDTHDAAHPIHAARSRGGMVTAWMAAAPEMSLDQFVEEMLRDGGVKGVGGFSLMCGKLRKEKSKGEGEPKNMEPLAIISNRYDCADQVPRIGKNRGETLGLSNTCFGDTEVWPKIANGEKMLRHLVEEEAEKKDQQQGMSEDELVKGLFGILDKDTLPRDPSWGFEEYIMSLKKSVFIPPIGDKRHLAEMEDIRASAPKEEELGEDGLGFEEPSTEAESKVDNMQGFATGLYGTQRQTVLLVDWEGNVRFTERALWDAWGRKVPRGKGDKTFRFRVEGWDGEDDAADGKECK</sequence>
<evidence type="ECO:0000313" key="2">
    <source>
        <dbReference type="EMBL" id="KAJ2899477.1"/>
    </source>
</evidence>
<dbReference type="AlphaFoldDB" id="A0AAD5RN35"/>
<dbReference type="GO" id="GO:0005794">
    <property type="term" value="C:Golgi apparatus"/>
    <property type="evidence" value="ECO:0007669"/>
    <property type="project" value="TreeGrafter"/>
</dbReference>
<accession>A0AAD5RN35</accession>